<feature type="chain" id="PRO_5001517367" evidence="1">
    <location>
        <begin position="18"/>
        <end position="187"/>
    </location>
</feature>
<evidence type="ECO:0000313" key="2">
    <source>
        <dbReference type="EMBL" id="JAC24094.1"/>
    </source>
</evidence>
<proteinExistence type="evidence at transcript level"/>
<dbReference type="GO" id="GO:0030682">
    <property type="term" value="P:symbiont-mediated perturbation of host defenses"/>
    <property type="evidence" value="ECO:0007669"/>
    <property type="project" value="InterPro"/>
</dbReference>
<name>A0A023FRU9_AMBCJ</name>
<organism evidence="2">
    <name type="scientific">Amblyomma cajennense</name>
    <name type="common">Cayenne tick</name>
    <name type="synonym">Acarus cajennensis</name>
    <dbReference type="NCBI Taxonomy" id="34607"/>
    <lineage>
        <taxon>Eukaryota</taxon>
        <taxon>Metazoa</taxon>
        <taxon>Ecdysozoa</taxon>
        <taxon>Arthropoda</taxon>
        <taxon>Chelicerata</taxon>
        <taxon>Arachnida</taxon>
        <taxon>Acari</taxon>
        <taxon>Parasitiformes</taxon>
        <taxon>Ixodida</taxon>
        <taxon>Ixodoidea</taxon>
        <taxon>Ixodidae</taxon>
        <taxon>Amblyomminae</taxon>
        <taxon>Amblyomma</taxon>
    </lineage>
</organism>
<dbReference type="Gene3D" id="2.40.128.20">
    <property type="match status" value="1"/>
</dbReference>
<dbReference type="InterPro" id="IPR012674">
    <property type="entry name" value="Calycin"/>
</dbReference>
<sequence length="187" mass="21295">MIFTLALCLGLLAAAGAASPQKRNESSEDLDIMKMVKVNETLVVLKRKHTRSTRYRCLTATKKDRISDARYKYTLRARRGKAIDNRYEAEDVEVTLEPLSRGSGYRSIYTDHLRINYTLTLRTMDPNGGCFVIFVEKSDGNKGCEVLVPLSRRDADIPNVCKRYYSFHCGGKSVKLHKADCNYEWLS</sequence>
<dbReference type="SUPFAM" id="SSF50814">
    <property type="entry name" value="Lipocalins"/>
    <property type="match status" value="1"/>
</dbReference>
<reference evidence="2" key="1">
    <citation type="submission" date="2014-03" db="EMBL/GenBank/DDBJ databases">
        <title>The sialotranscriptome of Amblyomma triste, Amblyomma parvum and Amblyomma cajennense ticks, uncovered by 454-based RNA-seq.</title>
        <authorList>
            <person name="Garcia G.R."/>
            <person name="Gardinassi L.G."/>
            <person name="Ribeiro J.M."/>
            <person name="Anatriello E."/>
            <person name="Ferreira B.R."/>
            <person name="Moreira H.N."/>
            <person name="Mafra C."/>
            <person name="Olegario M.M."/>
            <person name="Szabo P.J."/>
            <person name="Miranda-Santos I.K."/>
            <person name="Maruyama S.R."/>
        </authorList>
    </citation>
    <scope>NUCLEOTIDE SEQUENCE</scope>
    <source>
        <strain evidence="2">Uberlandia</strain>
        <tissue evidence="2">Salivary glands</tissue>
    </source>
</reference>
<feature type="signal peptide" evidence="1">
    <location>
        <begin position="1"/>
        <end position="17"/>
    </location>
</feature>
<dbReference type="EMBL" id="GBBK01000388">
    <property type="protein sequence ID" value="JAC24094.1"/>
    <property type="molecule type" value="mRNA"/>
</dbReference>
<accession>A0A023FRU9</accession>
<protein>
    <submittedName>
        <fullName evidence="2">Putative secreted protein</fullName>
    </submittedName>
</protein>
<dbReference type="Pfam" id="PF02098">
    <property type="entry name" value="His_binding"/>
    <property type="match status" value="1"/>
</dbReference>
<dbReference type="GO" id="GO:0043176">
    <property type="term" value="F:amine binding"/>
    <property type="evidence" value="ECO:0007669"/>
    <property type="project" value="InterPro"/>
</dbReference>
<dbReference type="InterPro" id="IPR002970">
    <property type="entry name" value="Tick_his-bd"/>
</dbReference>
<keyword evidence="1" id="KW-0732">Signal</keyword>
<dbReference type="AlphaFoldDB" id="A0A023FRU9"/>
<evidence type="ECO:0000256" key="1">
    <source>
        <dbReference type="SAM" id="SignalP"/>
    </source>
</evidence>